<feature type="region of interest" description="Disordered" evidence="5">
    <location>
        <begin position="26"/>
        <end position="49"/>
    </location>
</feature>
<dbReference type="Proteomes" id="UP000231484">
    <property type="component" value="Unassembled WGS sequence"/>
</dbReference>
<evidence type="ECO:0000313" key="9">
    <source>
        <dbReference type="Proteomes" id="UP000231484"/>
    </source>
</evidence>
<keyword evidence="3" id="KW-1266">Target cell cytoplasm</keyword>
<dbReference type="InterPro" id="IPR024440">
    <property type="entry name" value="ColicinD_C"/>
</dbReference>
<sequence length="512" mass="54231">MDKQQAVADATATIANSVRTLSADMARKANQERQQAREKAEQELQSNNPELWQDYNQLSEDKKQLVLRETSKDYRTADEQAQSWGIGGGKSRALNAVTSAVTGILGGQTNLQAATNALAPYAAELIGKQFGHGDNQNQAAQLVAHALLGAISASVNGGNAAAGAVGASAAELAAQYLIKQLPKDQYPEAIDPRTGEIDPNRLPESVKASIRDLSSAVATVSGGLTGGSLVNAQIAGVVGQNAAENNELVQRTPDSVIENFEKRKEKIKSEVCTGGMSQAACNKAIAAEFDRNNTEFNKILIDLATLVPGISEADALSILLNEKTLSGDEASRIWGAIGIITAGYGQKLRLAGKELLALNSAEELVTSTGHVIKNVEANTIKSESRGVGKEAGKEAAKAGKGTATNSVASELIEITQKQLDKKFKHAADFGIITTKKNPETLSQYEAAIKNHMGNTATKSQGTYGFVTDSKVFFNPNTNNVVVIDKSGNFVTGFKLVPGTPQYDNYMKNGVLR</sequence>
<reference evidence="8 9" key="1">
    <citation type="journal article" date="2017" name="MBio">
        <title>Type VI secretion-mediated competition in the bee gut microbiome.</title>
        <authorList>
            <person name="Steele M.I."/>
            <person name="Kwong W.K."/>
            <person name="Powell J.E."/>
            <person name="Whiteley M."/>
            <person name="Moran N.A."/>
        </authorList>
    </citation>
    <scope>NUCLEOTIDE SEQUENCE [LARGE SCALE GENOMIC DNA]</scope>
    <source>
        <strain evidence="8 9">Occ4-2</strain>
    </source>
</reference>
<proteinExistence type="predicted"/>
<keyword evidence="4" id="KW-0843">Virulence</keyword>
<evidence type="ECO:0000259" key="6">
    <source>
        <dbReference type="Pfam" id="PF04829"/>
    </source>
</evidence>
<dbReference type="InterPro" id="IPR038233">
    <property type="entry name" value="Colicin_D/E5_nuclease"/>
</dbReference>
<keyword evidence="2" id="KW-0800">Toxin</keyword>
<dbReference type="Pfam" id="PF11429">
    <property type="entry name" value="Colicin_D"/>
    <property type="match status" value="1"/>
</dbReference>
<evidence type="ECO:0000256" key="3">
    <source>
        <dbReference type="ARBA" id="ARBA00022913"/>
    </source>
</evidence>
<feature type="domain" description="Colicin D C-terminal" evidence="7">
    <location>
        <begin position="418"/>
        <end position="495"/>
    </location>
</feature>
<gene>
    <name evidence="8" type="ORF">BHC48_00995</name>
</gene>
<evidence type="ECO:0000259" key="7">
    <source>
        <dbReference type="Pfam" id="PF11429"/>
    </source>
</evidence>
<dbReference type="GO" id="GO:0090729">
    <property type="term" value="F:toxin activity"/>
    <property type="evidence" value="ECO:0007669"/>
    <property type="project" value="UniProtKB-KW"/>
</dbReference>
<dbReference type="Gene3D" id="3.10.450.200">
    <property type="match status" value="1"/>
</dbReference>
<name>A0A2N9XW08_9NEIS</name>
<dbReference type="GO" id="GO:0004540">
    <property type="term" value="F:RNA nuclease activity"/>
    <property type="evidence" value="ECO:0007669"/>
    <property type="project" value="InterPro"/>
</dbReference>
<protein>
    <submittedName>
        <fullName evidence="8">Uncharacterized protein</fullName>
    </submittedName>
</protein>
<dbReference type="InterPro" id="IPR037178">
    <property type="entry name" value="ColicinD_C_sf"/>
</dbReference>
<dbReference type="InterPro" id="IPR006914">
    <property type="entry name" value="VENN_dom"/>
</dbReference>
<comment type="subcellular location">
    <subcellularLocation>
        <location evidence="1">Target cell</location>
        <location evidence="1">Target cell cytoplasm</location>
    </subcellularLocation>
</comment>
<evidence type="ECO:0000256" key="5">
    <source>
        <dbReference type="SAM" id="MobiDB-lite"/>
    </source>
</evidence>
<feature type="compositionally biased region" description="Basic and acidic residues" evidence="5">
    <location>
        <begin position="26"/>
        <end position="42"/>
    </location>
</feature>
<dbReference type="SUPFAM" id="SSF102824">
    <property type="entry name" value="Colicin D/E5 nuclease domain"/>
    <property type="match status" value="1"/>
</dbReference>
<dbReference type="EMBL" id="MEIQ01000005">
    <property type="protein sequence ID" value="PIT53854.1"/>
    <property type="molecule type" value="Genomic_DNA"/>
</dbReference>
<evidence type="ECO:0000313" key="8">
    <source>
        <dbReference type="EMBL" id="PIT53854.1"/>
    </source>
</evidence>
<evidence type="ECO:0000256" key="4">
    <source>
        <dbReference type="ARBA" id="ARBA00023026"/>
    </source>
</evidence>
<evidence type="ECO:0000256" key="2">
    <source>
        <dbReference type="ARBA" id="ARBA00022656"/>
    </source>
</evidence>
<organism evidence="8 9">
    <name type="scientific">Snodgrassella alvi</name>
    <dbReference type="NCBI Taxonomy" id="1196083"/>
    <lineage>
        <taxon>Bacteria</taxon>
        <taxon>Pseudomonadati</taxon>
        <taxon>Pseudomonadota</taxon>
        <taxon>Betaproteobacteria</taxon>
        <taxon>Neisseriales</taxon>
        <taxon>Neisseriaceae</taxon>
        <taxon>Snodgrassella</taxon>
    </lineage>
</organism>
<feature type="domain" description="VENN motif-containing" evidence="6">
    <location>
        <begin position="200"/>
        <end position="248"/>
    </location>
</feature>
<evidence type="ECO:0000256" key="1">
    <source>
        <dbReference type="ARBA" id="ARBA00004219"/>
    </source>
</evidence>
<comment type="caution">
    <text evidence="8">The sequence shown here is derived from an EMBL/GenBank/DDBJ whole genome shotgun (WGS) entry which is preliminary data.</text>
</comment>
<accession>A0A2N9XW08</accession>
<dbReference type="AlphaFoldDB" id="A0A2N9XW08"/>
<dbReference type="Pfam" id="PF04829">
    <property type="entry name" value="PT-VENN"/>
    <property type="match status" value="1"/>
</dbReference>